<evidence type="ECO:0000313" key="4">
    <source>
        <dbReference type="Proteomes" id="UP000249873"/>
    </source>
</evidence>
<dbReference type="KEGG" id="als:DJ013_07210"/>
<dbReference type="Gene3D" id="2.160.10.10">
    <property type="entry name" value="Hexapeptide repeat proteins"/>
    <property type="match status" value="1"/>
</dbReference>
<dbReference type="Pfam" id="PF13562">
    <property type="entry name" value="NTP_transf_4"/>
    <property type="match status" value="1"/>
</dbReference>
<protein>
    <submittedName>
        <fullName evidence="3">Glucose-1-phosphate thymidylyltransferase</fullName>
    </submittedName>
</protein>
<dbReference type="CDD" id="cd05635">
    <property type="entry name" value="LbH_unknown"/>
    <property type="match status" value="1"/>
</dbReference>
<dbReference type="EMBL" id="CP029480">
    <property type="protein sequence ID" value="AWV97968.1"/>
    <property type="molecule type" value="Genomic_DNA"/>
</dbReference>
<dbReference type="PANTHER" id="PTHR43584:SF9">
    <property type="entry name" value="TRANSFERASE HEXAPEPTIDE REPEAT CONTAINING PROTEIN"/>
    <property type="match status" value="1"/>
</dbReference>
<keyword evidence="1 3" id="KW-0808">Transferase</keyword>
<dbReference type="InterPro" id="IPR011004">
    <property type="entry name" value="Trimer_LpxA-like_sf"/>
</dbReference>
<sequence>MNIILFEDTTYRNQLKPLTLTRPIGNLRVGILTINEKWEKKLNARVSFLTEAYLQKKFAYHTVKENIYINASFLPTSGFEKLLKSLEFGECIKFGEEVVAYASDRFGDFDNEKVKHLKEKDAHVLRILPDLFTQNRSEIGYDFALITKGRLSQKITDPYTKVYSANNIFIEKGANFKACVLNAEEGPIYIGKDAVIQEGAVVIGPAAICEKSMVAFGARIRPNTTLGPACRVGGEVGNSIFYAFSNKAHDGFLGNSYIGEWCNLGANTNNSNLKNDYKEVKLYNYDQSALVDTKELFCGTFMGDYTKAGISTMFNTGTVVGVSSNVFGAGFQEKFIPSFTWGGKAEGYSPYRFEKALEVINATMSRRETKLSADDEKILSHILENKKPQI</sequence>
<accession>A0A2Z4GA84</accession>
<dbReference type="AlphaFoldDB" id="A0A2Z4GA84"/>
<dbReference type="InterPro" id="IPR050065">
    <property type="entry name" value="GlmU-like"/>
</dbReference>
<dbReference type="PANTHER" id="PTHR43584">
    <property type="entry name" value="NUCLEOTIDYL TRANSFERASE"/>
    <property type="match status" value="1"/>
</dbReference>
<evidence type="ECO:0000256" key="2">
    <source>
        <dbReference type="ARBA" id="ARBA00023315"/>
    </source>
</evidence>
<dbReference type="Proteomes" id="UP000249873">
    <property type="component" value="Chromosome"/>
</dbReference>
<name>A0A2Z4GA84_9BACT</name>
<evidence type="ECO:0000313" key="3">
    <source>
        <dbReference type="EMBL" id="AWV97968.1"/>
    </source>
</evidence>
<evidence type="ECO:0000256" key="1">
    <source>
        <dbReference type="ARBA" id="ARBA00022679"/>
    </source>
</evidence>
<dbReference type="GO" id="GO:0016746">
    <property type="term" value="F:acyltransferase activity"/>
    <property type="evidence" value="ECO:0007669"/>
    <property type="project" value="UniProtKB-KW"/>
</dbReference>
<dbReference type="RefSeq" id="WP_111371070.1">
    <property type="nucleotide sequence ID" value="NZ_CP029480.1"/>
</dbReference>
<dbReference type="SUPFAM" id="SSF51161">
    <property type="entry name" value="Trimeric LpxA-like enzymes"/>
    <property type="match status" value="1"/>
</dbReference>
<proteinExistence type="predicted"/>
<dbReference type="InterPro" id="IPR023917">
    <property type="entry name" value="Bifunctiontional_GlmU_bac-type"/>
</dbReference>
<gene>
    <name evidence="3" type="ORF">DJ013_07210</name>
</gene>
<keyword evidence="2" id="KW-0012">Acyltransferase</keyword>
<organism evidence="3 4">
    <name type="scientific">Arcticibacterium luteifluviistationis</name>
    <dbReference type="NCBI Taxonomy" id="1784714"/>
    <lineage>
        <taxon>Bacteria</taxon>
        <taxon>Pseudomonadati</taxon>
        <taxon>Bacteroidota</taxon>
        <taxon>Cytophagia</taxon>
        <taxon>Cytophagales</taxon>
        <taxon>Leadbetterellaceae</taxon>
        <taxon>Arcticibacterium</taxon>
    </lineage>
</organism>
<reference evidence="3 4" key="1">
    <citation type="submission" date="2018-05" db="EMBL/GenBank/DDBJ databases">
        <title>Complete genome sequence of Arcticibacterium luteifluviistationis SM1504T, a cytophagaceae bacterium isolated from Arctic surface seawater.</title>
        <authorList>
            <person name="Li Y."/>
            <person name="Qin Q.-L."/>
        </authorList>
    </citation>
    <scope>NUCLEOTIDE SEQUENCE [LARGE SCALE GENOMIC DNA]</scope>
    <source>
        <strain evidence="3 4">SM1504</strain>
    </source>
</reference>
<keyword evidence="4" id="KW-1185">Reference proteome</keyword>
<dbReference type="GO" id="GO:0016779">
    <property type="term" value="F:nucleotidyltransferase activity"/>
    <property type="evidence" value="ECO:0007669"/>
    <property type="project" value="UniProtKB-ARBA"/>
</dbReference>
<dbReference type="OrthoDB" id="9784832at2"/>
<dbReference type="NCBIfam" id="TIGR03991">
    <property type="entry name" value="alt_bact_glmU"/>
    <property type="match status" value="1"/>
</dbReference>